<reference evidence="2 3" key="1">
    <citation type="journal article" date="2014" name="Am. J. Bot.">
        <title>Genome assembly and annotation for red clover (Trifolium pratense; Fabaceae).</title>
        <authorList>
            <person name="Istvanek J."/>
            <person name="Jaros M."/>
            <person name="Krenek A."/>
            <person name="Repkova J."/>
        </authorList>
    </citation>
    <scope>NUCLEOTIDE SEQUENCE [LARGE SCALE GENOMIC DNA]</scope>
    <source>
        <strain evidence="3">cv. Tatra</strain>
        <tissue evidence="2">Young leaves</tissue>
    </source>
</reference>
<dbReference type="GO" id="GO:0003964">
    <property type="term" value="F:RNA-directed DNA polymerase activity"/>
    <property type="evidence" value="ECO:0007669"/>
    <property type="project" value="UniProtKB-KW"/>
</dbReference>
<gene>
    <name evidence="2" type="ORF">L195_g063884</name>
</gene>
<comment type="caution">
    <text evidence="2">The sequence shown here is derived from an EMBL/GenBank/DDBJ whole genome shotgun (WGS) entry which is preliminary data.</text>
</comment>
<keyword evidence="2" id="KW-0808">Transferase</keyword>
<evidence type="ECO:0000259" key="1">
    <source>
        <dbReference type="Pfam" id="PF07727"/>
    </source>
</evidence>
<feature type="non-terminal residue" evidence="2">
    <location>
        <position position="67"/>
    </location>
</feature>
<accession>A0A2K3KPQ5</accession>
<dbReference type="Proteomes" id="UP000236291">
    <property type="component" value="Unassembled WGS sequence"/>
</dbReference>
<sequence length="67" mass="7900">MDVKSAFLNGVLDKEVYIEQPQGYEVKGKEEKVLKLKKTLYGFKQALRAWNARIDKYFQDKNFIKCP</sequence>
<reference evidence="2 3" key="2">
    <citation type="journal article" date="2017" name="Front. Plant Sci.">
        <title>Gene Classification and Mining of Molecular Markers Useful in Red Clover (Trifolium pratense) Breeding.</title>
        <authorList>
            <person name="Istvanek J."/>
            <person name="Dluhosova J."/>
            <person name="Dluhos P."/>
            <person name="Patkova L."/>
            <person name="Nedelnik J."/>
            <person name="Repkova J."/>
        </authorList>
    </citation>
    <scope>NUCLEOTIDE SEQUENCE [LARGE SCALE GENOMIC DNA]</scope>
    <source>
        <strain evidence="3">cv. Tatra</strain>
        <tissue evidence="2">Young leaves</tissue>
    </source>
</reference>
<evidence type="ECO:0000313" key="2">
    <source>
        <dbReference type="EMBL" id="PNX68223.1"/>
    </source>
</evidence>
<keyword evidence="2" id="KW-0548">Nucleotidyltransferase</keyword>
<name>A0A2K3KPQ5_TRIPR</name>
<organism evidence="2 3">
    <name type="scientific">Trifolium pratense</name>
    <name type="common">Red clover</name>
    <dbReference type="NCBI Taxonomy" id="57577"/>
    <lineage>
        <taxon>Eukaryota</taxon>
        <taxon>Viridiplantae</taxon>
        <taxon>Streptophyta</taxon>
        <taxon>Embryophyta</taxon>
        <taxon>Tracheophyta</taxon>
        <taxon>Spermatophyta</taxon>
        <taxon>Magnoliopsida</taxon>
        <taxon>eudicotyledons</taxon>
        <taxon>Gunneridae</taxon>
        <taxon>Pentapetalae</taxon>
        <taxon>rosids</taxon>
        <taxon>fabids</taxon>
        <taxon>Fabales</taxon>
        <taxon>Fabaceae</taxon>
        <taxon>Papilionoideae</taxon>
        <taxon>50 kb inversion clade</taxon>
        <taxon>NPAAA clade</taxon>
        <taxon>Hologalegina</taxon>
        <taxon>IRL clade</taxon>
        <taxon>Trifolieae</taxon>
        <taxon>Trifolium</taxon>
    </lineage>
</organism>
<dbReference type="AlphaFoldDB" id="A0A2K3KPQ5"/>
<dbReference type="EMBL" id="ASHM01224105">
    <property type="protein sequence ID" value="PNX68223.1"/>
    <property type="molecule type" value="Genomic_DNA"/>
</dbReference>
<protein>
    <submittedName>
        <fullName evidence="2">Reverse transcriptase</fullName>
    </submittedName>
</protein>
<dbReference type="STRING" id="57577.A0A2K3KPQ5"/>
<dbReference type="InterPro" id="IPR013103">
    <property type="entry name" value="RVT_2"/>
</dbReference>
<keyword evidence="2" id="KW-0695">RNA-directed DNA polymerase</keyword>
<feature type="domain" description="Reverse transcriptase Ty1/copia-type" evidence="1">
    <location>
        <begin position="1"/>
        <end position="65"/>
    </location>
</feature>
<dbReference type="Pfam" id="PF07727">
    <property type="entry name" value="RVT_2"/>
    <property type="match status" value="1"/>
</dbReference>
<evidence type="ECO:0000313" key="3">
    <source>
        <dbReference type="Proteomes" id="UP000236291"/>
    </source>
</evidence>
<proteinExistence type="predicted"/>